<organism evidence="2">
    <name type="scientific">marine metagenome</name>
    <dbReference type="NCBI Taxonomy" id="408172"/>
    <lineage>
        <taxon>unclassified sequences</taxon>
        <taxon>metagenomes</taxon>
        <taxon>ecological metagenomes</taxon>
    </lineage>
</organism>
<dbReference type="EMBL" id="UINC01027042">
    <property type="protein sequence ID" value="SVB05597.1"/>
    <property type="molecule type" value="Genomic_DNA"/>
</dbReference>
<sequence>MTWSPVLELTEKIKSIVADSFGLPSDEVTLDTGPSNTASWDSFGQMDLVLNIEKEFDITLEFDEIFTIVSTQTLLEVVENKLDESRK</sequence>
<evidence type="ECO:0000259" key="1">
    <source>
        <dbReference type="PROSITE" id="PS50075"/>
    </source>
</evidence>
<accession>A0A382AXB5</accession>
<evidence type="ECO:0000313" key="2">
    <source>
        <dbReference type="EMBL" id="SVB05597.1"/>
    </source>
</evidence>
<dbReference type="InterPro" id="IPR009081">
    <property type="entry name" value="PP-bd_ACP"/>
</dbReference>
<dbReference type="Gene3D" id="1.10.1200.10">
    <property type="entry name" value="ACP-like"/>
    <property type="match status" value="1"/>
</dbReference>
<dbReference type="Pfam" id="PF00550">
    <property type="entry name" value="PP-binding"/>
    <property type="match status" value="1"/>
</dbReference>
<proteinExistence type="predicted"/>
<protein>
    <recommendedName>
        <fullName evidence="1">Carrier domain-containing protein</fullName>
    </recommendedName>
</protein>
<reference evidence="2" key="1">
    <citation type="submission" date="2018-05" db="EMBL/GenBank/DDBJ databases">
        <authorList>
            <person name="Lanie J.A."/>
            <person name="Ng W.-L."/>
            <person name="Kazmierczak K.M."/>
            <person name="Andrzejewski T.M."/>
            <person name="Davidsen T.M."/>
            <person name="Wayne K.J."/>
            <person name="Tettelin H."/>
            <person name="Glass J.I."/>
            <person name="Rusch D."/>
            <person name="Podicherti R."/>
            <person name="Tsui H.-C.T."/>
            <person name="Winkler M.E."/>
        </authorList>
    </citation>
    <scope>NUCLEOTIDE SEQUENCE</scope>
</reference>
<dbReference type="SUPFAM" id="SSF47336">
    <property type="entry name" value="ACP-like"/>
    <property type="match status" value="1"/>
</dbReference>
<dbReference type="AlphaFoldDB" id="A0A382AXB5"/>
<dbReference type="PROSITE" id="PS50075">
    <property type="entry name" value="CARRIER"/>
    <property type="match status" value="1"/>
</dbReference>
<dbReference type="InterPro" id="IPR036736">
    <property type="entry name" value="ACP-like_sf"/>
</dbReference>
<name>A0A382AXB5_9ZZZZ</name>
<feature type="domain" description="Carrier" evidence="1">
    <location>
        <begin position="4"/>
        <end position="82"/>
    </location>
</feature>
<gene>
    <name evidence="2" type="ORF">METZ01_LOCUS158451</name>
</gene>